<sequence>MVLESISSTSAKSVYVVYLDSRSDVFRIGRGHDSDIRVSDISVSRFHALIIKTEENELVIKDNNSKFGTLICLQHPLLLSEFDCIHLQAGRTLLEIQMKEKKDWTLKSCLWVRRRNNEEEPIRTVNYLGKFGYTDSFLPEEFKLFWNKSRKDSLSLKKSSSVANPTFESFSKRLSDCN</sequence>
<dbReference type="SMART" id="SM00240">
    <property type="entry name" value="FHA"/>
    <property type="match status" value="1"/>
</dbReference>
<dbReference type="PANTHER" id="PTHR46210:SF1">
    <property type="entry name" value="FHA DOMAIN-CONTAINING PROTEIN"/>
    <property type="match status" value="1"/>
</dbReference>
<dbReference type="PROSITE" id="PS50006">
    <property type="entry name" value="FHA_DOMAIN"/>
    <property type="match status" value="1"/>
</dbReference>
<organism evidence="2">
    <name type="scientific">Euplotes harpa</name>
    <dbReference type="NCBI Taxonomy" id="151035"/>
    <lineage>
        <taxon>Eukaryota</taxon>
        <taxon>Sar</taxon>
        <taxon>Alveolata</taxon>
        <taxon>Ciliophora</taxon>
        <taxon>Intramacronucleata</taxon>
        <taxon>Spirotrichea</taxon>
        <taxon>Hypotrichia</taxon>
        <taxon>Euplotida</taxon>
        <taxon>Euplotidae</taxon>
        <taxon>Euplotes</taxon>
    </lineage>
</organism>
<proteinExistence type="predicted"/>
<dbReference type="Gene3D" id="2.60.200.20">
    <property type="match status" value="1"/>
</dbReference>
<dbReference type="SUPFAM" id="SSF49879">
    <property type="entry name" value="SMAD/FHA domain"/>
    <property type="match status" value="1"/>
</dbReference>
<evidence type="ECO:0000259" key="1">
    <source>
        <dbReference type="PROSITE" id="PS50006"/>
    </source>
</evidence>
<dbReference type="InterPro" id="IPR000253">
    <property type="entry name" value="FHA_dom"/>
</dbReference>
<dbReference type="CDD" id="cd00060">
    <property type="entry name" value="FHA"/>
    <property type="match status" value="1"/>
</dbReference>
<protein>
    <recommendedName>
        <fullName evidence="1">FHA domain-containing protein</fullName>
    </recommendedName>
</protein>
<dbReference type="Pfam" id="PF00498">
    <property type="entry name" value="FHA"/>
    <property type="match status" value="1"/>
</dbReference>
<gene>
    <name evidence="2" type="ORF">EHAR0213_LOCUS7498</name>
</gene>
<dbReference type="EMBL" id="HBII01017663">
    <property type="protein sequence ID" value="CAE0348587.1"/>
    <property type="molecule type" value="Transcribed_RNA"/>
</dbReference>
<dbReference type="AlphaFoldDB" id="A0A7S3NAZ2"/>
<name>A0A7S3NAZ2_9SPIT</name>
<feature type="domain" description="FHA" evidence="1">
    <location>
        <begin position="26"/>
        <end position="71"/>
    </location>
</feature>
<dbReference type="InterPro" id="IPR008984">
    <property type="entry name" value="SMAD_FHA_dom_sf"/>
</dbReference>
<dbReference type="PANTHER" id="PTHR46210">
    <property type="entry name" value="FHA DOMAIN-CONTAINING PROTEIN"/>
    <property type="match status" value="1"/>
</dbReference>
<evidence type="ECO:0000313" key="2">
    <source>
        <dbReference type="EMBL" id="CAE0348587.1"/>
    </source>
</evidence>
<accession>A0A7S3NAZ2</accession>
<reference evidence="2" key="1">
    <citation type="submission" date="2021-01" db="EMBL/GenBank/DDBJ databases">
        <authorList>
            <person name="Corre E."/>
            <person name="Pelletier E."/>
            <person name="Niang G."/>
            <person name="Scheremetjew M."/>
            <person name="Finn R."/>
            <person name="Kale V."/>
            <person name="Holt S."/>
            <person name="Cochrane G."/>
            <person name="Meng A."/>
            <person name="Brown T."/>
            <person name="Cohen L."/>
        </authorList>
    </citation>
    <scope>NUCLEOTIDE SEQUENCE</scope>
    <source>
        <strain evidence="2">FSP1.4</strain>
    </source>
</reference>